<evidence type="ECO:0000256" key="4">
    <source>
        <dbReference type="ARBA" id="ARBA00022777"/>
    </source>
</evidence>
<evidence type="ECO:0000256" key="1">
    <source>
        <dbReference type="ARBA" id="ARBA00022527"/>
    </source>
</evidence>
<feature type="domain" description="Protein kinase" evidence="8">
    <location>
        <begin position="11"/>
        <end position="263"/>
    </location>
</feature>
<dbReference type="VEuPathDB" id="TrichDB:TVAGG3_0755570"/>
<evidence type="ECO:0000259" key="8">
    <source>
        <dbReference type="PROSITE" id="PS50011"/>
    </source>
</evidence>
<evidence type="ECO:0000313" key="10">
    <source>
        <dbReference type="Proteomes" id="UP000001542"/>
    </source>
</evidence>
<keyword evidence="1 7" id="KW-0723">Serine/threonine-protein kinase</keyword>
<dbReference type="VEuPathDB" id="TrichDB:TVAG_053620"/>
<dbReference type="KEGG" id="tva:4763912"/>
<dbReference type="OMA" id="IFADAHM"/>
<dbReference type="PANTHER" id="PTHR24346:SF82">
    <property type="entry name" value="KP78A-RELATED"/>
    <property type="match status" value="1"/>
</dbReference>
<evidence type="ECO:0000313" key="9">
    <source>
        <dbReference type="EMBL" id="EAY06038.1"/>
    </source>
</evidence>
<evidence type="ECO:0000256" key="6">
    <source>
        <dbReference type="PROSITE-ProRule" id="PRU10141"/>
    </source>
</evidence>
<dbReference type="InterPro" id="IPR017441">
    <property type="entry name" value="Protein_kinase_ATP_BS"/>
</dbReference>
<dbReference type="OrthoDB" id="193931at2759"/>
<dbReference type="SMR" id="A2EMW5"/>
<dbReference type="InterPro" id="IPR000719">
    <property type="entry name" value="Prot_kinase_dom"/>
</dbReference>
<evidence type="ECO:0000256" key="2">
    <source>
        <dbReference type="ARBA" id="ARBA00022679"/>
    </source>
</evidence>
<reference evidence="9" key="2">
    <citation type="journal article" date="2007" name="Science">
        <title>Draft genome sequence of the sexually transmitted pathogen Trichomonas vaginalis.</title>
        <authorList>
            <person name="Carlton J.M."/>
            <person name="Hirt R.P."/>
            <person name="Silva J.C."/>
            <person name="Delcher A.L."/>
            <person name="Schatz M."/>
            <person name="Zhao Q."/>
            <person name="Wortman J.R."/>
            <person name="Bidwell S.L."/>
            <person name="Alsmark U.C.M."/>
            <person name="Besteiro S."/>
            <person name="Sicheritz-Ponten T."/>
            <person name="Noel C.J."/>
            <person name="Dacks J.B."/>
            <person name="Foster P.G."/>
            <person name="Simillion C."/>
            <person name="Van de Peer Y."/>
            <person name="Miranda-Saavedra D."/>
            <person name="Barton G.J."/>
            <person name="Westrop G.D."/>
            <person name="Mueller S."/>
            <person name="Dessi D."/>
            <person name="Fiori P.L."/>
            <person name="Ren Q."/>
            <person name="Paulsen I."/>
            <person name="Zhang H."/>
            <person name="Bastida-Corcuera F.D."/>
            <person name="Simoes-Barbosa A."/>
            <person name="Brown M.T."/>
            <person name="Hayes R.D."/>
            <person name="Mukherjee M."/>
            <person name="Okumura C.Y."/>
            <person name="Schneider R."/>
            <person name="Smith A.J."/>
            <person name="Vanacova S."/>
            <person name="Villalvazo M."/>
            <person name="Haas B.J."/>
            <person name="Pertea M."/>
            <person name="Feldblyum T.V."/>
            <person name="Utterback T.R."/>
            <person name="Shu C.L."/>
            <person name="Osoegawa K."/>
            <person name="de Jong P.J."/>
            <person name="Hrdy I."/>
            <person name="Horvathova L."/>
            <person name="Zubacova Z."/>
            <person name="Dolezal P."/>
            <person name="Malik S.B."/>
            <person name="Logsdon J.M. Jr."/>
            <person name="Henze K."/>
            <person name="Gupta A."/>
            <person name="Wang C.C."/>
            <person name="Dunne R.L."/>
            <person name="Upcroft J.A."/>
            <person name="Upcroft P."/>
            <person name="White O."/>
            <person name="Salzberg S.L."/>
            <person name="Tang P."/>
            <person name="Chiu C.-H."/>
            <person name="Lee Y.-S."/>
            <person name="Embley T.M."/>
            <person name="Coombs G.H."/>
            <person name="Mottram J.C."/>
            <person name="Tachezy J."/>
            <person name="Fraser-Liggett C.M."/>
            <person name="Johnson P.J."/>
        </authorList>
    </citation>
    <scope>NUCLEOTIDE SEQUENCE [LARGE SCALE GENOMIC DNA]</scope>
    <source>
        <strain evidence="9">G3</strain>
    </source>
</reference>
<proteinExistence type="inferred from homology"/>
<dbReference type="PROSITE" id="PS50011">
    <property type="entry name" value="PROTEIN_KINASE_DOM"/>
    <property type="match status" value="1"/>
</dbReference>
<comment type="similarity">
    <text evidence="7">Belongs to the protein kinase superfamily.</text>
</comment>
<keyword evidence="2" id="KW-0808">Transferase</keyword>
<dbReference type="Pfam" id="PF00069">
    <property type="entry name" value="Pkinase"/>
    <property type="match status" value="1"/>
</dbReference>
<name>A2EMW5_TRIV3</name>
<gene>
    <name evidence="9" type="ORF">TVAG_053620</name>
</gene>
<dbReference type="SUPFAM" id="SSF56112">
    <property type="entry name" value="Protein kinase-like (PK-like)"/>
    <property type="match status" value="1"/>
</dbReference>
<dbReference type="RefSeq" id="XP_001318261.1">
    <property type="nucleotide sequence ID" value="XM_001318226.1"/>
</dbReference>
<dbReference type="FunFam" id="1.10.510.10:FF:000271">
    <property type="entry name" value="Non-specific serine/threonine protein kinase"/>
    <property type="match status" value="1"/>
</dbReference>
<dbReference type="PANTHER" id="PTHR24346">
    <property type="entry name" value="MAP/MICROTUBULE AFFINITY-REGULATING KINASE"/>
    <property type="match status" value="1"/>
</dbReference>
<dbReference type="EMBL" id="DS113434">
    <property type="protein sequence ID" value="EAY06038.1"/>
    <property type="molecule type" value="Genomic_DNA"/>
</dbReference>
<evidence type="ECO:0000256" key="5">
    <source>
        <dbReference type="ARBA" id="ARBA00022840"/>
    </source>
</evidence>
<reference evidence="9" key="1">
    <citation type="submission" date="2006-10" db="EMBL/GenBank/DDBJ databases">
        <authorList>
            <person name="Amadeo P."/>
            <person name="Zhao Q."/>
            <person name="Wortman J."/>
            <person name="Fraser-Liggett C."/>
            <person name="Carlton J."/>
        </authorList>
    </citation>
    <scope>NUCLEOTIDE SEQUENCE</scope>
    <source>
        <strain evidence="9">G3</strain>
    </source>
</reference>
<dbReference type="FunFam" id="3.30.200.20:FF:000042">
    <property type="entry name" value="Aurora kinase A"/>
    <property type="match status" value="1"/>
</dbReference>
<dbReference type="InParanoid" id="A2EMW5"/>
<dbReference type="Proteomes" id="UP000001542">
    <property type="component" value="Unassembled WGS sequence"/>
</dbReference>
<dbReference type="InterPro" id="IPR011009">
    <property type="entry name" value="Kinase-like_dom_sf"/>
</dbReference>
<dbReference type="Gene3D" id="1.10.510.10">
    <property type="entry name" value="Transferase(Phosphotransferase) domain 1"/>
    <property type="match status" value="1"/>
</dbReference>
<dbReference type="InterPro" id="IPR008271">
    <property type="entry name" value="Ser/Thr_kinase_AS"/>
</dbReference>
<dbReference type="FunCoup" id="A2EMW5">
    <property type="interactions" value="669"/>
</dbReference>
<keyword evidence="10" id="KW-1185">Reference proteome</keyword>
<dbReference type="GO" id="GO:0005524">
    <property type="term" value="F:ATP binding"/>
    <property type="evidence" value="ECO:0007669"/>
    <property type="project" value="UniProtKB-UniRule"/>
</dbReference>
<keyword evidence="4 9" id="KW-0418">Kinase</keyword>
<sequence>MDLGPGIIGPYVLKGEIGHGAFSTVRLCQDMNTGIYFACKIILRSRLLMHNLDIRFENEIRINQQLHHPGIVSLYDLLKDETNYYIIMEFCPNGELFSHVVDKGRLDEIEAKIFISQILFALQYVHSLNICHRDLKPENLLLDQGGMVKISDFGLSRFVGVNGLVNTPCGSPCYASPECVSGHPYDGRKSDIWSCGVIAYAILTGQLPWTKRNQQQLFEQIKRGEYTIPTYLSPNCRSFIAGLMTVNTEYRLTIEQALHHPWLADCPSPNVEMYRPLSIDQIPVPPSLRKLDLFFEKELPFDDSLIEDDHPRSSDNVTSQTFNSIRQALNCLKVKSRSPPKQMY</sequence>
<feature type="binding site" evidence="6">
    <location>
        <position position="40"/>
    </location>
    <ligand>
        <name>ATP</name>
        <dbReference type="ChEBI" id="CHEBI:30616"/>
    </ligand>
</feature>
<accession>A2EMW5</accession>
<dbReference type="PROSITE" id="PS00107">
    <property type="entry name" value="PROTEIN_KINASE_ATP"/>
    <property type="match status" value="1"/>
</dbReference>
<dbReference type="GO" id="GO:0004674">
    <property type="term" value="F:protein serine/threonine kinase activity"/>
    <property type="evidence" value="ECO:0000318"/>
    <property type="project" value="GO_Central"/>
</dbReference>
<evidence type="ECO:0000256" key="7">
    <source>
        <dbReference type="RuleBase" id="RU000304"/>
    </source>
</evidence>
<keyword evidence="3 6" id="KW-0547">Nucleotide-binding</keyword>
<keyword evidence="5 6" id="KW-0067">ATP-binding</keyword>
<organism evidence="9 10">
    <name type="scientific">Trichomonas vaginalis (strain ATCC PRA-98 / G3)</name>
    <dbReference type="NCBI Taxonomy" id="412133"/>
    <lineage>
        <taxon>Eukaryota</taxon>
        <taxon>Metamonada</taxon>
        <taxon>Parabasalia</taxon>
        <taxon>Trichomonadida</taxon>
        <taxon>Trichomonadidae</taxon>
        <taxon>Trichomonas</taxon>
    </lineage>
</organism>
<dbReference type="SMART" id="SM00220">
    <property type="entry name" value="S_TKc"/>
    <property type="match status" value="1"/>
</dbReference>
<protein>
    <submittedName>
        <fullName evidence="9">CAMK family protein kinase</fullName>
    </submittedName>
</protein>
<dbReference type="STRING" id="5722.A2EMW5"/>
<dbReference type="PROSITE" id="PS00108">
    <property type="entry name" value="PROTEIN_KINASE_ST"/>
    <property type="match status" value="1"/>
</dbReference>
<dbReference type="AlphaFoldDB" id="A2EMW5"/>
<dbReference type="CDD" id="cd14003">
    <property type="entry name" value="STKc_AMPK-like"/>
    <property type="match status" value="1"/>
</dbReference>
<dbReference type="eggNOG" id="KOG0588">
    <property type="taxonomic scope" value="Eukaryota"/>
</dbReference>
<evidence type="ECO:0000256" key="3">
    <source>
        <dbReference type="ARBA" id="ARBA00022741"/>
    </source>
</evidence>